<feature type="region of interest" description="Disordered" evidence="1">
    <location>
        <begin position="67"/>
        <end position="98"/>
    </location>
</feature>
<feature type="compositionally biased region" description="Low complexity" evidence="1">
    <location>
        <begin position="77"/>
        <end position="89"/>
    </location>
</feature>
<evidence type="ECO:0000256" key="1">
    <source>
        <dbReference type="SAM" id="MobiDB-lite"/>
    </source>
</evidence>
<sequence length="319" mass="32531">MNDVRQVFDELLTGPVPPMASSEVMLAVARRTEQRRRRVGLTIGAGGLAVLTVAVAVAVGISSVGRSTPGPDAVADGPATSASGAATPTRSVPSGGRVRNSADILDGIAAALPADHTIRRAPAGDDVSARDIPDLEVLRPGQGLRGVRLLDAVAVVYAGDRAGEIAVTLRDARAAADPPRRTEKPGNAELCTARTPPPGPWPPRAPEGGDCRTVLVGDVAVRVRTARFPDPTALDGDVPAAGGGGSGPGRTATDPPDVTCTSATRFAEGVEVTVRWCPAVASFALAESRAPLTGSVFTDQRLAELAAGPTFLPAQETGR</sequence>
<dbReference type="EMBL" id="JBHSPR010000017">
    <property type="protein sequence ID" value="MFC6018558.1"/>
    <property type="molecule type" value="Genomic_DNA"/>
</dbReference>
<name>A0ABW1KCQ7_9ACTN</name>
<feature type="compositionally biased region" description="Pro residues" evidence="1">
    <location>
        <begin position="195"/>
        <end position="205"/>
    </location>
</feature>
<feature type="transmembrane region" description="Helical" evidence="2">
    <location>
        <begin position="39"/>
        <end position="61"/>
    </location>
</feature>
<reference evidence="4" key="1">
    <citation type="journal article" date="2019" name="Int. J. Syst. Evol. Microbiol.">
        <title>The Global Catalogue of Microorganisms (GCM) 10K type strain sequencing project: providing services to taxonomists for standard genome sequencing and annotation.</title>
        <authorList>
            <consortium name="The Broad Institute Genomics Platform"/>
            <consortium name="The Broad Institute Genome Sequencing Center for Infectious Disease"/>
            <person name="Wu L."/>
            <person name="Ma J."/>
        </authorList>
    </citation>
    <scope>NUCLEOTIDE SEQUENCE [LARGE SCALE GENOMIC DNA]</scope>
    <source>
        <strain evidence="4">ZS-35-S2</strain>
    </source>
</reference>
<protein>
    <submittedName>
        <fullName evidence="3">Uncharacterized protein</fullName>
    </submittedName>
</protein>
<comment type="caution">
    <text evidence="3">The sequence shown here is derived from an EMBL/GenBank/DDBJ whole genome shotgun (WGS) entry which is preliminary data.</text>
</comment>
<evidence type="ECO:0000313" key="4">
    <source>
        <dbReference type="Proteomes" id="UP001596203"/>
    </source>
</evidence>
<evidence type="ECO:0000256" key="2">
    <source>
        <dbReference type="SAM" id="Phobius"/>
    </source>
</evidence>
<dbReference type="Proteomes" id="UP001596203">
    <property type="component" value="Unassembled WGS sequence"/>
</dbReference>
<keyword evidence="4" id="KW-1185">Reference proteome</keyword>
<organism evidence="3 4">
    <name type="scientific">Plantactinospora solaniradicis</name>
    <dbReference type="NCBI Taxonomy" id="1723736"/>
    <lineage>
        <taxon>Bacteria</taxon>
        <taxon>Bacillati</taxon>
        <taxon>Actinomycetota</taxon>
        <taxon>Actinomycetes</taxon>
        <taxon>Micromonosporales</taxon>
        <taxon>Micromonosporaceae</taxon>
        <taxon>Plantactinospora</taxon>
    </lineage>
</organism>
<keyword evidence="2" id="KW-0472">Membrane</keyword>
<evidence type="ECO:0000313" key="3">
    <source>
        <dbReference type="EMBL" id="MFC6018558.1"/>
    </source>
</evidence>
<accession>A0ABW1KCQ7</accession>
<feature type="region of interest" description="Disordered" evidence="1">
    <location>
        <begin position="176"/>
        <end position="208"/>
    </location>
</feature>
<keyword evidence="2" id="KW-0812">Transmembrane</keyword>
<feature type="compositionally biased region" description="Basic and acidic residues" evidence="1">
    <location>
        <begin position="176"/>
        <end position="186"/>
    </location>
</feature>
<keyword evidence="2" id="KW-1133">Transmembrane helix</keyword>
<proteinExistence type="predicted"/>
<feature type="region of interest" description="Disordered" evidence="1">
    <location>
        <begin position="230"/>
        <end position="257"/>
    </location>
</feature>
<dbReference type="RefSeq" id="WP_377424181.1">
    <property type="nucleotide sequence ID" value="NZ_JBHSPR010000017.1"/>
</dbReference>
<gene>
    <name evidence="3" type="ORF">ACFP2T_20405</name>
</gene>